<comment type="caution">
    <text evidence="2">The sequence shown here is derived from an EMBL/GenBank/DDBJ whole genome shotgun (WGS) entry which is preliminary data.</text>
</comment>
<name>A0A7W8KLF0_9DEIO</name>
<protein>
    <submittedName>
        <fullName evidence="2">Uncharacterized protein</fullName>
    </submittedName>
</protein>
<dbReference type="Proteomes" id="UP000619376">
    <property type="component" value="Unassembled WGS sequence"/>
</dbReference>
<reference evidence="1" key="1">
    <citation type="journal article" date="2014" name="Int. J. Syst. Evol. Microbiol.">
        <title>Complete genome of a new Firmicutes species belonging to the dominant human colonic microbiota ('Ruminococcus bicirculans') reveals two chromosomes and a selective capacity to utilize plant glucans.</title>
        <authorList>
            <consortium name="NISC Comparative Sequencing Program"/>
            <person name="Wegmann U."/>
            <person name="Louis P."/>
            <person name="Goesmann A."/>
            <person name="Henrissat B."/>
            <person name="Duncan S.H."/>
            <person name="Flint H.J."/>
        </authorList>
    </citation>
    <scope>NUCLEOTIDE SEQUENCE</scope>
    <source>
        <strain evidence="1">CGMCC 1.18437</strain>
    </source>
</reference>
<sequence length="193" mass="21064">MVEVTAKGCRRWLLLHVEGESGDVTYHRVVSKLRDAGLVGELASAKSVQRLMGDFPRPIKGVGQHVADQEGRCVVTLNVRQLGDVTQPGMTRALVGWLCQRDHPGYLVMDFHHAGHGVGRCDLALVLTARTDLEGQRAAQEAEVLMFEGLGAVVEQDTRRQAVLRTLKRLLPGSRARARLPACAGNIADLFPV</sequence>
<accession>A0A7W8KLF0</accession>
<evidence type="ECO:0000313" key="2">
    <source>
        <dbReference type="EMBL" id="MBB5378734.1"/>
    </source>
</evidence>
<reference evidence="4" key="2">
    <citation type="journal article" date="2019" name="Int. J. Syst. Evol. Microbiol.">
        <title>The Global Catalogue of Microorganisms (GCM) 10K type strain sequencing project: providing services to taxonomists for standard genome sequencing and annotation.</title>
        <authorList>
            <consortium name="The Broad Institute Genomics Platform"/>
            <consortium name="The Broad Institute Genome Sequencing Center for Infectious Disease"/>
            <person name="Wu L."/>
            <person name="Ma J."/>
        </authorList>
    </citation>
    <scope>NUCLEOTIDE SEQUENCE [LARGE SCALE GENOMIC DNA]</scope>
    <source>
        <strain evidence="4">CGMCC 1.18437</strain>
    </source>
</reference>
<reference evidence="2 3" key="3">
    <citation type="submission" date="2020-08" db="EMBL/GenBank/DDBJ databases">
        <title>Genomic Encyclopedia of Type Strains, Phase IV (KMG-IV): sequencing the most valuable type-strain genomes for metagenomic binning, comparative biology and taxonomic classification.</title>
        <authorList>
            <person name="Goeker M."/>
        </authorList>
    </citation>
    <scope>NUCLEOTIDE SEQUENCE [LARGE SCALE GENOMIC DNA]</scope>
    <source>
        <strain evidence="2 3">DSM 27521</strain>
    </source>
</reference>
<gene>
    <name evidence="1" type="ORF">GCM10017781_40640</name>
    <name evidence="2" type="ORF">HNQ07_004241</name>
</gene>
<evidence type="ECO:0000313" key="4">
    <source>
        <dbReference type="Proteomes" id="UP000619376"/>
    </source>
</evidence>
<reference evidence="1" key="4">
    <citation type="submission" date="2024-05" db="EMBL/GenBank/DDBJ databases">
        <authorList>
            <person name="Sun Q."/>
            <person name="Zhou Y."/>
        </authorList>
    </citation>
    <scope>NUCLEOTIDE SEQUENCE</scope>
    <source>
        <strain evidence="1">CGMCC 1.18437</strain>
    </source>
</reference>
<evidence type="ECO:0000313" key="1">
    <source>
        <dbReference type="EMBL" id="GHF60342.1"/>
    </source>
</evidence>
<keyword evidence="4" id="KW-1185">Reference proteome</keyword>
<evidence type="ECO:0000313" key="3">
    <source>
        <dbReference type="Proteomes" id="UP000539473"/>
    </source>
</evidence>
<proteinExistence type="predicted"/>
<organism evidence="2 3">
    <name type="scientific">Deinococcus metalli</name>
    <dbReference type="NCBI Taxonomy" id="1141878"/>
    <lineage>
        <taxon>Bacteria</taxon>
        <taxon>Thermotogati</taxon>
        <taxon>Deinococcota</taxon>
        <taxon>Deinococci</taxon>
        <taxon>Deinococcales</taxon>
        <taxon>Deinococcaceae</taxon>
        <taxon>Deinococcus</taxon>
    </lineage>
</organism>
<dbReference type="AlphaFoldDB" id="A0A7W8KLF0"/>
<dbReference type="Proteomes" id="UP000539473">
    <property type="component" value="Unassembled WGS sequence"/>
</dbReference>
<dbReference type="EMBL" id="JACHFK010000015">
    <property type="protein sequence ID" value="MBB5378734.1"/>
    <property type="molecule type" value="Genomic_DNA"/>
</dbReference>
<dbReference type="RefSeq" id="WP_184115461.1">
    <property type="nucleotide sequence ID" value="NZ_BNAJ01000014.1"/>
</dbReference>
<dbReference type="EMBL" id="BNAJ01000014">
    <property type="protein sequence ID" value="GHF60342.1"/>
    <property type="molecule type" value="Genomic_DNA"/>
</dbReference>